<dbReference type="EMBL" id="KV918783">
    <property type="protein sequence ID" value="OSX79958.1"/>
    <property type="molecule type" value="Genomic_DNA"/>
</dbReference>
<dbReference type="SUPFAM" id="SSF103511">
    <property type="entry name" value="Chlorophyll a-b binding protein"/>
    <property type="match status" value="1"/>
</dbReference>
<dbReference type="AlphaFoldDB" id="A0A1X6PGN8"/>
<name>A0A1X6PGN8_PORUM</name>
<dbReference type="Proteomes" id="UP000218209">
    <property type="component" value="Unassembled WGS sequence"/>
</dbReference>
<protein>
    <recommendedName>
        <fullName evidence="3">High light inducible protein</fullName>
    </recommendedName>
</protein>
<evidence type="ECO:0008006" key="3">
    <source>
        <dbReference type="Google" id="ProtNLM"/>
    </source>
</evidence>
<evidence type="ECO:0000313" key="1">
    <source>
        <dbReference type="EMBL" id="OSX79958.1"/>
    </source>
</evidence>
<gene>
    <name evidence="1" type="ORF">BU14_0066s0011</name>
</gene>
<organism evidence="1 2">
    <name type="scientific">Porphyra umbilicalis</name>
    <name type="common">Purple laver</name>
    <name type="synonym">Red alga</name>
    <dbReference type="NCBI Taxonomy" id="2786"/>
    <lineage>
        <taxon>Eukaryota</taxon>
        <taxon>Rhodophyta</taxon>
        <taxon>Bangiophyceae</taxon>
        <taxon>Bangiales</taxon>
        <taxon>Bangiaceae</taxon>
        <taxon>Porphyra</taxon>
    </lineage>
</organism>
<reference evidence="1 2" key="1">
    <citation type="submission" date="2017-03" db="EMBL/GenBank/DDBJ databases">
        <title>WGS assembly of Porphyra umbilicalis.</title>
        <authorList>
            <person name="Brawley S.H."/>
            <person name="Blouin N.A."/>
            <person name="Ficko-Blean E."/>
            <person name="Wheeler G.L."/>
            <person name="Lohr M."/>
            <person name="Goodson H.V."/>
            <person name="Jenkins J.W."/>
            <person name="Blaby-Haas C.E."/>
            <person name="Helliwell K.E."/>
            <person name="Chan C."/>
            <person name="Marriage T."/>
            <person name="Bhattacharya D."/>
            <person name="Klein A.S."/>
            <person name="Badis Y."/>
            <person name="Brodie J."/>
            <person name="Cao Y."/>
            <person name="Collen J."/>
            <person name="Dittami S.M."/>
            <person name="Gachon C.M."/>
            <person name="Green B.R."/>
            <person name="Karpowicz S."/>
            <person name="Kim J.W."/>
            <person name="Kudahl U."/>
            <person name="Lin S."/>
            <person name="Michel G."/>
            <person name="Mittag M."/>
            <person name="Olson B.J."/>
            <person name="Pangilinan J."/>
            <person name="Peng Y."/>
            <person name="Qiu H."/>
            <person name="Shu S."/>
            <person name="Singer J.T."/>
            <person name="Smith A.G."/>
            <person name="Sprecher B.N."/>
            <person name="Wagner V."/>
            <person name="Wang W."/>
            <person name="Wang Z.-Y."/>
            <person name="Yan J."/>
            <person name="Yarish C."/>
            <person name="Zoeuner-Riek S."/>
            <person name="Zhuang Y."/>
            <person name="Zou Y."/>
            <person name="Lindquist E.A."/>
            <person name="Grimwood J."/>
            <person name="Barry K."/>
            <person name="Rokhsar D.S."/>
            <person name="Schmutz J."/>
            <person name="Stiller J.W."/>
            <person name="Grossman A.R."/>
            <person name="Prochnik S.E."/>
        </authorList>
    </citation>
    <scope>NUCLEOTIDE SEQUENCE [LARGE SCALE GENOMIC DNA]</scope>
    <source>
        <strain evidence="1">4086291</strain>
    </source>
</reference>
<proteinExistence type="predicted"/>
<evidence type="ECO:0000313" key="2">
    <source>
        <dbReference type="Proteomes" id="UP000218209"/>
    </source>
</evidence>
<sequence>MAFIGSAAALPLGAPRAPLAVSARTSAFTAARGAVAPCPPAAAPARLAMMAGKPPNRFDNKVASTQDKLGAPSVAQGSTGKGFTRSSEIINGRYAMIGFIAGLVVELGTGRSVYEQIKLPIELITKVLQ</sequence>
<dbReference type="OrthoDB" id="539137at2759"/>
<dbReference type="Gene3D" id="1.10.3460.10">
    <property type="entry name" value="Chlorophyll a/b binding protein domain"/>
    <property type="match status" value="1"/>
</dbReference>
<keyword evidence="2" id="KW-1185">Reference proteome</keyword>
<accession>A0A1X6PGN8</accession>